<feature type="region of interest" description="Disordered" evidence="3">
    <location>
        <begin position="600"/>
        <end position="640"/>
    </location>
</feature>
<feature type="compositionally biased region" description="Polar residues" evidence="3">
    <location>
        <begin position="155"/>
        <end position="173"/>
    </location>
</feature>
<evidence type="ECO:0008006" key="6">
    <source>
        <dbReference type="Google" id="ProtNLM"/>
    </source>
</evidence>
<feature type="compositionally biased region" description="Polar residues" evidence="3">
    <location>
        <begin position="299"/>
        <end position="309"/>
    </location>
</feature>
<name>A0A8H5CNA5_9AGAR</name>
<evidence type="ECO:0000256" key="1">
    <source>
        <dbReference type="ARBA" id="ARBA00004123"/>
    </source>
</evidence>
<dbReference type="Gene3D" id="3.30.160.360">
    <property type="match status" value="1"/>
</dbReference>
<keyword evidence="5" id="KW-1185">Reference proteome</keyword>
<dbReference type="EMBL" id="JAACJM010000117">
    <property type="protein sequence ID" value="KAF5344885.1"/>
    <property type="molecule type" value="Genomic_DNA"/>
</dbReference>
<evidence type="ECO:0000256" key="2">
    <source>
        <dbReference type="ARBA" id="ARBA00023242"/>
    </source>
</evidence>
<dbReference type="PROSITE" id="PS51542">
    <property type="entry name" value="FYRN"/>
    <property type="match status" value="1"/>
</dbReference>
<comment type="subcellular location">
    <subcellularLocation>
        <location evidence="1">Nucleus</location>
    </subcellularLocation>
</comment>
<dbReference type="OrthoDB" id="285793at2759"/>
<dbReference type="PANTHER" id="PTHR22715:SF0">
    <property type="entry name" value="TRANSFORMING GROWTH FACTOR BETA REGULATOR 1"/>
    <property type="match status" value="1"/>
</dbReference>
<accession>A0A8H5CNA5</accession>
<feature type="compositionally biased region" description="Polar residues" evidence="3">
    <location>
        <begin position="45"/>
        <end position="73"/>
    </location>
</feature>
<dbReference type="Proteomes" id="UP000559256">
    <property type="component" value="Unassembled WGS sequence"/>
</dbReference>
<sequence>MNELSHEDATAPVTSSSQVPSSQRDADPPLSPSANKRLRLDDGSEQLNVSEQIRVTASSATLNGSDDSLSNGMVTAAGSGAEPLSSSYSHPSSSTSQHTNTNGAEVNGSDTPPANETGRRVSKRRAAAANKVESDRVVTPRRSTRKSASASTESPVRTITENRAETPGTNAEAGSSMKLSDMSSSQSNQTSGPDKSNVSTAPNSASSVASSSTSTTMPSSGPGSLSSNPYSVFLTSPPPGVPAFNPYANPYLYMASLAAFPGMHPGMHAMQNTMPGMFGGATTAASSSSSPPTQSQPQNQQKPIDNQQRTKPKRLKAHTVKTKNVSIPTVPRDKNGKPMLPLNVGIMTVISLGEVCMREHFHSERYIYPVGYEVTRRYSSTINPGAEVVYHCTILDGGDGPKFQIVPSDIADKPVIASTATGAWSSIVKQANTIRNRQHSNSVSGPDFFGLGQNTIKHLIQELPNANKLKDYVWQNFVEGGPLGGRHAAVIPALPEEYDHSMPIGAYYPTAQDRQKRDASAAPETPRTCHYPPHIMAQQRSTPPASQHPQHSPSPAPPQPGTSQMHHPSPQGPPLNQPFPISQPMPLSQATAQHVPQMVLPHQPVGTPNGLHIQHYQPPRPSSGQAAVFSTAAPPPIPPTPATIASIMHAYPADGIPNGTPSS</sequence>
<dbReference type="Pfam" id="PF05964">
    <property type="entry name" value="FYRN"/>
    <property type="match status" value="1"/>
</dbReference>
<feature type="region of interest" description="Disordered" evidence="3">
    <location>
        <begin position="1"/>
        <end position="225"/>
    </location>
</feature>
<dbReference type="SMART" id="SM00541">
    <property type="entry name" value="FYRN"/>
    <property type="match status" value="1"/>
</dbReference>
<gene>
    <name evidence="4" type="ORF">D9758_011562</name>
</gene>
<protein>
    <recommendedName>
        <fullName evidence="6">Transforming growth factor beta regulator 1</fullName>
    </recommendedName>
</protein>
<feature type="compositionally biased region" description="Pro residues" evidence="3">
    <location>
        <begin position="570"/>
        <end position="583"/>
    </location>
</feature>
<feature type="compositionally biased region" description="Low complexity" evidence="3">
    <location>
        <begin position="85"/>
        <end position="96"/>
    </location>
</feature>
<dbReference type="InterPro" id="IPR003889">
    <property type="entry name" value="FYrich_C"/>
</dbReference>
<dbReference type="InterPro" id="IPR003888">
    <property type="entry name" value="FYrich_N"/>
</dbReference>
<proteinExistence type="predicted"/>
<dbReference type="PANTHER" id="PTHR22715">
    <property type="entry name" value="TRANSFORMING GROWTH FACTOR BETA REGULATED GENE 1"/>
    <property type="match status" value="1"/>
</dbReference>
<comment type="caution">
    <text evidence="4">The sequence shown here is derived from an EMBL/GenBank/DDBJ whole genome shotgun (WGS) entry which is preliminary data.</text>
</comment>
<dbReference type="InterPro" id="IPR040092">
    <property type="entry name" value="TBRG1"/>
</dbReference>
<feature type="compositionally biased region" description="Low complexity" evidence="3">
    <location>
        <begin position="10"/>
        <end position="23"/>
    </location>
</feature>
<dbReference type="AlphaFoldDB" id="A0A8H5CNA5"/>
<evidence type="ECO:0000256" key="3">
    <source>
        <dbReference type="SAM" id="MobiDB-lite"/>
    </source>
</evidence>
<dbReference type="Pfam" id="PF05965">
    <property type="entry name" value="FYRC"/>
    <property type="match status" value="1"/>
</dbReference>
<feature type="compositionally biased region" description="Basic residues" evidence="3">
    <location>
        <begin position="310"/>
        <end position="321"/>
    </location>
</feature>
<evidence type="ECO:0000313" key="4">
    <source>
        <dbReference type="EMBL" id="KAF5344885.1"/>
    </source>
</evidence>
<organism evidence="4 5">
    <name type="scientific">Tetrapyrgos nigripes</name>
    <dbReference type="NCBI Taxonomy" id="182062"/>
    <lineage>
        <taxon>Eukaryota</taxon>
        <taxon>Fungi</taxon>
        <taxon>Dikarya</taxon>
        <taxon>Basidiomycota</taxon>
        <taxon>Agaricomycotina</taxon>
        <taxon>Agaricomycetes</taxon>
        <taxon>Agaricomycetidae</taxon>
        <taxon>Agaricales</taxon>
        <taxon>Marasmiineae</taxon>
        <taxon>Marasmiaceae</taxon>
        <taxon>Tetrapyrgos</taxon>
    </lineage>
</organism>
<dbReference type="PROSITE" id="PS51543">
    <property type="entry name" value="FYRC"/>
    <property type="match status" value="1"/>
</dbReference>
<reference evidence="4 5" key="1">
    <citation type="journal article" date="2020" name="ISME J.">
        <title>Uncovering the hidden diversity of litter-decomposition mechanisms in mushroom-forming fungi.</title>
        <authorList>
            <person name="Floudas D."/>
            <person name="Bentzer J."/>
            <person name="Ahren D."/>
            <person name="Johansson T."/>
            <person name="Persson P."/>
            <person name="Tunlid A."/>
        </authorList>
    </citation>
    <scope>NUCLEOTIDE SEQUENCE [LARGE SCALE GENOMIC DNA]</scope>
    <source>
        <strain evidence="4 5">CBS 291.85</strain>
    </source>
</reference>
<feature type="compositionally biased region" description="Low complexity" evidence="3">
    <location>
        <begin position="281"/>
        <end position="298"/>
    </location>
</feature>
<feature type="compositionally biased region" description="Low complexity" evidence="3">
    <location>
        <begin position="175"/>
        <end position="225"/>
    </location>
</feature>
<feature type="region of interest" description="Disordered" evidence="3">
    <location>
        <begin position="511"/>
        <end position="585"/>
    </location>
</feature>
<dbReference type="GO" id="GO:0005634">
    <property type="term" value="C:nucleus"/>
    <property type="evidence" value="ECO:0007669"/>
    <property type="project" value="UniProtKB-SubCell"/>
</dbReference>
<feature type="compositionally biased region" description="Polar residues" evidence="3">
    <location>
        <begin position="97"/>
        <end position="114"/>
    </location>
</feature>
<keyword evidence="2" id="KW-0539">Nucleus</keyword>
<evidence type="ECO:0000313" key="5">
    <source>
        <dbReference type="Proteomes" id="UP000559256"/>
    </source>
</evidence>
<dbReference type="GO" id="GO:0051726">
    <property type="term" value="P:regulation of cell cycle"/>
    <property type="evidence" value="ECO:0007669"/>
    <property type="project" value="TreeGrafter"/>
</dbReference>
<feature type="region of interest" description="Disordered" evidence="3">
    <location>
        <begin position="278"/>
        <end position="321"/>
    </location>
</feature>